<dbReference type="AlphaFoldDB" id="A0A0S7BWK5"/>
<name>A0A0S7BWK5_9CHLR</name>
<dbReference type="STRING" id="1678840.ATC1_13950"/>
<dbReference type="Proteomes" id="UP000053370">
    <property type="component" value="Unassembled WGS sequence"/>
</dbReference>
<dbReference type="InterPro" id="IPR027417">
    <property type="entry name" value="P-loop_NTPase"/>
</dbReference>
<dbReference type="PATRIC" id="fig|1678840.3.peg.2340"/>
<proteinExistence type="predicted"/>
<reference evidence="1" key="1">
    <citation type="journal article" date="2015" name="Genome Announc.">
        <title>Draft Genome Sequence of Anaerolineae Strain TC1, a Novel Isolate from a Methanogenic Wastewater Treatment System.</title>
        <authorList>
            <person name="Matsuura N."/>
            <person name="Tourlousse D.M."/>
            <person name="Sun L."/>
            <person name="Toyonaga M."/>
            <person name="Kuroda K."/>
            <person name="Ohashi A."/>
            <person name="Cruz R."/>
            <person name="Yamaguchi T."/>
            <person name="Sekiguchi Y."/>
        </authorList>
    </citation>
    <scope>NUCLEOTIDE SEQUENCE [LARGE SCALE GENOMIC DNA]</scope>
    <source>
        <strain evidence="1">TC1</strain>
    </source>
</reference>
<dbReference type="EMBL" id="DF968181">
    <property type="protein sequence ID" value="GAP40968.1"/>
    <property type="molecule type" value="Genomic_DNA"/>
</dbReference>
<evidence type="ECO:0000313" key="2">
    <source>
        <dbReference type="Proteomes" id="UP000053370"/>
    </source>
</evidence>
<dbReference type="Gene3D" id="3.40.50.300">
    <property type="entry name" value="P-loop containing nucleotide triphosphate hydrolases"/>
    <property type="match status" value="1"/>
</dbReference>
<keyword evidence="2" id="KW-1185">Reference proteome</keyword>
<organism evidence="1">
    <name type="scientific">Flexilinea flocculi</name>
    <dbReference type="NCBI Taxonomy" id="1678840"/>
    <lineage>
        <taxon>Bacteria</taxon>
        <taxon>Bacillati</taxon>
        <taxon>Chloroflexota</taxon>
        <taxon>Anaerolineae</taxon>
        <taxon>Anaerolineales</taxon>
        <taxon>Anaerolineaceae</taxon>
        <taxon>Flexilinea</taxon>
    </lineage>
</organism>
<protein>
    <submittedName>
        <fullName evidence="1">Protein containing AAA-like domain</fullName>
    </submittedName>
</protein>
<gene>
    <name evidence="1" type="ORF">ATC1_13950</name>
</gene>
<sequence>MLVIQDQVWNRVTRKRAAKKTTWFYQDDFHLMLREEQSTAYSVEIWKRFRKWGSIPTAITQNVKDLLTFREIENILDNSDFINMLNKAGGD</sequence>
<evidence type="ECO:0000313" key="1">
    <source>
        <dbReference type="EMBL" id="GAP40968.1"/>
    </source>
</evidence>
<accession>A0A0S7BWK5</accession>